<reference evidence="8" key="1">
    <citation type="submission" date="2016-09" db="EMBL/GenBank/DDBJ databases">
        <authorList>
            <person name="Varghese N."/>
            <person name="Submissions S."/>
        </authorList>
    </citation>
    <scope>NUCLEOTIDE SEQUENCE [LARGE SCALE GENOMIC DNA]</scope>
    <source>
        <strain evidence="8">JS23</strain>
    </source>
</reference>
<evidence type="ECO:0000313" key="7">
    <source>
        <dbReference type="EMBL" id="SDV48364.1"/>
    </source>
</evidence>
<proteinExistence type="predicted"/>
<keyword evidence="8" id="KW-1185">Reference proteome</keyword>
<dbReference type="GO" id="GO:0016887">
    <property type="term" value="F:ATP hydrolysis activity"/>
    <property type="evidence" value="ECO:0007669"/>
    <property type="project" value="InterPro"/>
</dbReference>
<keyword evidence="3" id="KW-0997">Cell inner membrane</keyword>
<dbReference type="OrthoDB" id="9802264at2"/>
<dbReference type="GO" id="GO:0005524">
    <property type="term" value="F:ATP binding"/>
    <property type="evidence" value="ECO:0007669"/>
    <property type="project" value="UniProtKB-KW"/>
</dbReference>
<evidence type="ECO:0000313" key="8">
    <source>
        <dbReference type="Proteomes" id="UP000243719"/>
    </source>
</evidence>
<dbReference type="PANTHER" id="PTHR43023">
    <property type="entry name" value="PROTEIN TRIGALACTOSYLDIACYLGLYCEROL 3, CHLOROPLASTIC"/>
    <property type="match status" value="1"/>
</dbReference>
<accession>A0A1H2PNT0</accession>
<dbReference type="SMART" id="SM00382">
    <property type="entry name" value="AAA"/>
    <property type="match status" value="1"/>
</dbReference>
<dbReference type="PROSITE" id="PS50893">
    <property type="entry name" value="ABC_TRANSPORTER_2"/>
    <property type="match status" value="1"/>
</dbReference>
<dbReference type="Gene3D" id="3.40.50.300">
    <property type="entry name" value="P-loop containing nucleotide triphosphate hydrolases"/>
    <property type="match status" value="1"/>
</dbReference>
<dbReference type="STRING" id="1770053.SAMN05216551_10529"/>
<evidence type="ECO:0000256" key="4">
    <source>
        <dbReference type="ARBA" id="ARBA00022741"/>
    </source>
</evidence>
<keyword evidence="2" id="KW-1003">Cell membrane</keyword>
<dbReference type="Pfam" id="PF00005">
    <property type="entry name" value="ABC_tran"/>
    <property type="match status" value="1"/>
</dbReference>
<keyword evidence="1" id="KW-0813">Transport</keyword>
<keyword evidence="5 7" id="KW-0067">ATP-binding</keyword>
<dbReference type="AlphaFoldDB" id="A0A1H2PNT0"/>
<evidence type="ECO:0000256" key="5">
    <source>
        <dbReference type="ARBA" id="ARBA00022840"/>
    </source>
</evidence>
<dbReference type="InterPro" id="IPR003439">
    <property type="entry name" value="ABC_transporter-like_ATP-bd"/>
</dbReference>
<sequence length="304" mass="32415">MKAYSGEYGDFTAAVRRHAAPVVGAPVIEIQGLRKQYGDTVIHDNLDLTVRRGEVLGLVGGSGSGKTTLVRQILALEAPTAGTIRVFGEALGHRSARLERRLRNRIGMLFQHGALFSSLSVYDNIAQPVREFGRVPDDLMTDIVRLKLEMVGLTMADAAKMPADLSGGMVKRVGIARAIVLEPELLFLDEPTAGLDPAASEAFVDLIGTLHRALGLTVVMVTHDLDTLVALANRVAVLANKRVLGVGSVETVAALDDPFVNEYFLGERGLRALGGLPPERLAAAPERVRAALAGSHAGAFRSEN</sequence>
<evidence type="ECO:0000256" key="1">
    <source>
        <dbReference type="ARBA" id="ARBA00022448"/>
    </source>
</evidence>
<dbReference type="InterPro" id="IPR027417">
    <property type="entry name" value="P-loop_NTPase"/>
</dbReference>
<dbReference type="EMBL" id="FNLO01000005">
    <property type="protein sequence ID" value="SDV48364.1"/>
    <property type="molecule type" value="Genomic_DNA"/>
</dbReference>
<keyword evidence="3" id="KW-0472">Membrane</keyword>
<dbReference type="PANTHER" id="PTHR43023:SF3">
    <property type="entry name" value="PROTEIN TRIGALACTOSYLDIACYLGLYCEROL 3, CHLOROPLASTIC"/>
    <property type="match status" value="1"/>
</dbReference>
<dbReference type="Proteomes" id="UP000243719">
    <property type="component" value="Unassembled WGS sequence"/>
</dbReference>
<organism evidence="7 8">
    <name type="scientific">Chitinasiproducens palmae</name>
    <dbReference type="NCBI Taxonomy" id="1770053"/>
    <lineage>
        <taxon>Bacteria</taxon>
        <taxon>Pseudomonadati</taxon>
        <taxon>Pseudomonadota</taxon>
        <taxon>Betaproteobacteria</taxon>
        <taxon>Burkholderiales</taxon>
        <taxon>Burkholderiaceae</taxon>
        <taxon>Chitinasiproducens</taxon>
    </lineage>
</organism>
<feature type="domain" description="ABC transporter" evidence="6">
    <location>
        <begin position="28"/>
        <end position="265"/>
    </location>
</feature>
<keyword evidence="4" id="KW-0547">Nucleotide-binding</keyword>
<evidence type="ECO:0000259" key="6">
    <source>
        <dbReference type="PROSITE" id="PS50893"/>
    </source>
</evidence>
<gene>
    <name evidence="7" type="ORF">SAMN05216551_10529</name>
</gene>
<dbReference type="InterPro" id="IPR003593">
    <property type="entry name" value="AAA+_ATPase"/>
</dbReference>
<evidence type="ECO:0000256" key="3">
    <source>
        <dbReference type="ARBA" id="ARBA00022519"/>
    </source>
</evidence>
<name>A0A1H2PNT0_9BURK</name>
<evidence type="ECO:0000256" key="2">
    <source>
        <dbReference type="ARBA" id="ARBA00022475"/>
    </source>
</evidence>
<dbReference type="RefSeq" id="WP_091907496.1">
    <property type="nucleotide sequence ID" value="NZ_FNLO01000005.1"/>
</dbReference>
<protein>
    <submittedName>
        <fullName evidence="7">Phospholipid/cholesterol/gamma-HCH transport system ATP-binding protein</fullName>
    </submittedName>
</protein>
<dbReference type="SUPFAM" id="SSF52540">
    <property type="entry name" value="P-loop containing nucleoside triphosphate hydrolases"/>
    <property type="match status" value="1"/>
</dbReference>